<protein>
    <submittedName>
        <fullName evidence="1">Uncharacterized protein</fullName>
    </submittedName>
</protein>
<accession>A0A0A9E4W0</accession>
<sequence length="77" mass="7492">MVLSHPTSSCECGTRCTFSFPATTVAAPTLALAAAIANADATLAAACVGASATSSSSIGNIDAMACAVLRGAERSVE</sequence>
<reference evidence="1" key="2">
    <citation type="journal article" date="2015" name="Data Brief">
        <title>Shoot transcriptome of the giant reed, Arundo donax.</title>
        <authorList>
            <person name="Barrero R.A."/>
            <person name="Guerrero F.D."/>
            <person name="Moolhuijzen P."/>
            <person name="Goolsby J.A."/>
            <person name="Tidwell J."/>
            <person name="Bellgard S.E."/>
            <person name="Bellgard M.I."/>
        </authorList>
    </citation>
    <scope>NUCLEOTIDE SEQUENCE</scope>
    <source>
        <tissue evidence="1">Shoot tissue taken approximately 20 cm above the soil surface</tissue>
    </source>
</reference>
<evidence type="ECO:0000313" key="1">
    <source>
        <dbReference type="EMBL" id="JAD94048.1"/>
    </source>
</evidence>
<dbReference type="AlphaFoldDB" id="A0A0A9E4W0"/>
<dbReference type="EMBL" id="GBRH01203847">
    <property type="protein sequence ID" value="JAD94048.1"/>
    <property type="molecule type" value="Transcribed_RNA"/>
</dbReference>
<reference evidence="1" key="1">
    <citation type="submission" date="2014-09" db="EMBL/GenBank/DDBJ databases">
        <authorList>
            <person name="Magalhaes I.L.F."/>
            <person name="Oliveira U."/>
            <person name="Santos F.R."/>
            <person name="Vidigal T.H.D.A."/>
            <person name="Brescovit A.D."/>
            <person name="Santos A.J."/>
        </authorList>
    </citation>
    <scope>NUCLEOTIDE SEQUENCE</scope>
    <source>
        <tissue evidence="1">Shoot tissue taken approximately 20 cm above the soil surface</tissue>
    </source>
</reference>
<proteinExistence type="predicted"/>
<name>A0A0A9E4W0_ARUDO</name>
<organism evidence="1">
    <name type="scientific">Arundo donax</name>
    <name type="common">Giant reed</name>
    <name type="synonym">Donax arundinaceus</name>
    <dbReference type="NCBI Taxonomy" id="35708"/>
    <lineage>
        <taxon>Eukaryota</taxon>
        <taxon>Viridiplantae</taxon>
        <taxon>Streptophyta</taxon>
        <taxon>Embryophyta</taxon>
        <taxon>Tracheophyta</taxon>
        <taxon>Spermatophyta</taxon>
        <taxon>Magnoliopsida</taxon>
        <taxon>Liliopsida</taxon>
        <taxon>Poales</taxon>
        <taxon>Poaceae</taxon>
        <taxon>PACMAD clade</taxon>
        <taxon>Arundinoideae</taxon>
        <taxon>Arundineae</taxon>
        <taxon>Arundo</taxon>
    </lineage>
</organism>